<dbReference type="GO" id="GO:0004364">
    <property type="term" value="F:glutathione transferase activity"/>
    <property type="evidence" value="ECO:0007669"/>
    <property type="project" value="TreeGrafter"/>
</dbReference>
<evidence type="ECO:0000313" key="3">
    <source>
        <dbReference type="Proteomes" id="UP000708208"/>
    </source>
</evidence>
<accession>A0A8J2L970</accession>
<dbReference type="PROSITE" id="PS50404">
    <property type="entry name" value="GST_NTER"/>
    <property type="match status" value="1"/>
</dbReference>
<evidence type="ECO:0000259" key="1">
    <source>
        <dbReference type="PROSITE" id="PS50404"/>
    </source>
</evidence>
<dbReference type="PANTHER" id="PTHR11571:SF150">
    <property type="entry name" value="GLUTATHIONE S-TRANSFERASE"/>
    <property type="match status" value="1"/>
</dbReference>
<evidence type="ECO:0000313" key="2">
    <source>
        <dbReference type="EMBL" id="CAG7818179.1"/>
    </source>
</evidence>
<dbReference type="EMBL" id="CAJVCH010413550">
    <property type="protein sequence ID" value="CAG7818179.1"/>
    <property type="molecule type" value="Genomic_DNA"/>
</dbReference>
<organism evidence="2 3">
    <name type="scientific">Allacma fusca</name>
    <dbReference type="NCBI Taxonomy" id="39272"/>
    <lineage>
        <taxon>Eukaryota</taxon>
        <taxon>Metazoa</taxon>
        <taxon>Ecdysozoa</taxon>
        <taxon>Arthropoda</taxon>
        <taxon>Hexapoda</taxon>
        <taxon>Collembola</taxon>
        <taxon>Symphypleona</taxon>
        <taxon>Sminthuridae</taxon>
        <taxon>Allacma</taxon>
    </lineage>
</organism>
<proteinExistence type="predicted"/>
<protein>
    <recommendedName>
        <fullName evidence="1">GST N-terminal domain-containing protein</fullName>
    </recommendedName>
</protein>
<name>A0A8J2L970_9HEXA</name>
<dbReference type="PANTHER" id="PTHR11571">
    <property type="entry name" value="GLUTATHIONE S-TRANSFERASE"/>
    <property type="match status" value="1"/>
</dbReference>
<dbReference type="InterPro" id="IPR050213">
    <property type="entry name" value="GST_superfamily"/>
</dbReference>
<dbReference type="OrthoDB" id="414243at2759"/>
<dbReference type="Pfam" id="PF02798">
    <property type="entry name" value="GST_N"/>
    <property type="match status" value="1"/>
</dbReference>
<keyword evidence="3" id="KW-1185">Reference proteome</keyword>
<feature type="non-terminal residue" evidence="2">
    <location>
        <position position="1"/>
    </location>
</feature>
<sequence>MSTEYTLTDFESRDWSEPARMILAYAGANWKDNRIPIAGPEKSPLPEAIKARLRFGQMPLLEFEDKRLVQSFAIYR</sequence>
<dbReference type="AlphaFoldDB" id="A0A8J2L970"/>
<comment type="caution">
    <text evidence="2">The sequence shown here is derived from an EMBL/GenBank/DDBJ whole genome shotgun (WGS) entry which is preliminary data.</text>
</comment>
<dbReference type="Proteomes" id="UP000708208">
    <property type="component" value="Unassembled WGS sequence"/>
</dbReference>
<dbReference type="GO" id="GO:0006749">
    <property type="term" value="P:glutathione metabolic process"/>
    <property type="evidence" value="ECO:0007669"/>
    <property type="project" value="TreeGrafter"/>
</dbReference>
<feature type="domain" description="GST N-terminal" evidence="1">
    <location>
        <begin position="3"/>
        <end position="76"/>
    </location>
</feature>
<dbReference type="InterPro" id="IPR004045">
    <property type="entry name" value="Glutathione_S-Trfase_N"/>
</dbReference>
<gene>
    <name evidence="2" type="ORF">AFUS01_LOCUS28701</name>
</gene>
<reference evidence="2" key="1">
    <citation type="submission" date="2021-06" db="EMBL/GenBank/DDBJ databases">
        <authorList>
            <person name="Hodson N. C."/>
            <person name="Mongue J. A."/>
            <person name="Jaron S. K."/>
        </authorList>
    </citation>
    <scope>NUCLEOTIDE SEQUENCE</scope>
</reference>